<feature type="domain" description="MsrB" evidence="5">
    <location>
        <begin position="4"/>
        <end position="91"/>
    </location>
</feature>
<dbReference type="Proteomes" id="UP001330434">
    <property type="component" value="Chromosome"/>
</dbReference>
<accession>A0ABZ2C2D7</accession>
<dbReference type="PROSITE" id="PS51790">
    <property type="entry name" value="MSRB"/>
    <property type="match status" value="1"/>
</dbReference>
<protein>
    <recommendedName>
        <fullName evidence="2">peptide-methionine (R)-S-oxide reductase</fullName>
        <ecNumber evidence="2">1.8.4.12</ecNumber>
    </recommendedName>
</protein>
<comment type="similarity">
    <text evidence="1">Belongs to the MsrB Met sulfoxide reductase family.</text>
</comment>
<evidence type="ECO:0000259" key="5">
    <source>
        <dbReference type="PROSITE" id="PS51790"/>
    </source>
</evidence>
<dbReference type="EMBL" id="CP133270">
    <property type="protein sequence ID" value="WVX66550.1"/>
    <property type="molecule type" value="Genomic_DNA"/>
</dbReference>
<dbReference type="Pfam" id="PF01641">
    <property type="entry name" value="SelR"/>
    <property type="match status" value="1"/>
</dbReference>
<gene>
    <name evidence="6" type="ORF">Bealeia1_00729</name>
</gene>
<dbReference type="InterPro" id="IPR028427">
    <property type="entry name" value="Met_Sox_Rdtase_MsrB"/>
</dbReference>
<evidence type="ECO:0000313" key="7">
    <source>
        <dbReference type="Proteomes" id="UP001330434"/>
    </source>
</evidence>
<dbReference type="RefSeq" id="WP_331255404.1">
    <property type="nucleotide sequence ID" value="NZ_CP133270.1"/>
</dbReference>
<comment type="catalytic activity">
    <reaction evidence="4">
        <text>L-methionyl-[protein] + [thioredoxin]-disulfide + H2O = L-methionyl-(R)-S-oxide-[protein] + [thioredoxin]-dithiol</text>
        <dbReference type="Rhea" id="RHEA:24164"/>
        <dbReference type="Rhea" id="RHEA-COMP:10698"/>
        <dbReference type="Rhea" id="RHEA-COMP:10700"/>
        <dbReference type="Rhea" id="RHEA-COMP:12313"/>
        <dbReference type="Rhea" id="RHEA-COMP:12314"/>
        <dbReference type="ChEBI" id="CHEBI:15377"/>
        <dbReference type="ChEBI" id="CHEBI:16044"/>
        <dbReference type="ChEBI" id="CHEBI:29950"/>
        <dbReference type="ChEBI" id="CHEBI:45764"/>
        <dbReference type="ChEBI" id="CHEBI:50058"/>
        <dbReference type="EC" id="1.8.4.12"/>
    </reaction>
</comment>
<dbReference type="InterPro" id="IPR002579">
    <property type="entry name" value="Met_Sox_Rdtase_MsrB_dom"/>
</dbReference>
<keyword evidence="3" id="KW-0560">Oxidoreductase</keyword>
<evidence type="ECO:0000256" key="1">
    <source>
        <dbReference type="ARBA" id="ARBA00007174"/>
    </source>
</evidence>
<proteinExistence type="inferred from homology"/>
<dbReference type="Gene3D" id="2.170.150.20">
    <property type="entry name" value="Peptide methionine sulfoxide reductase"/>
    <property type="match status" value="1"/>
</dbReference>
<dbReference type="InterPro" id="IPR011057">
    <property type="entry name" value="Mss4-like_sf"/>
</dbReference>
<reference evidence="6 7" key="1">
    <citation type="journal article" date="2024" name="Environ. Microbiol.">
        <title>Novel evolutionary insights on the interactions of the Holosporales (Alphaproteobacteria) with eukaryotic hosts from comparative genomics.</title>
        <authorList>
            <person name="Giovannini M."/>
            <person name="Petroni G."/>
            <person name="Castelli M."/>
        </authorList>
    </citation>
    <scope>NUCLEOTIDE SEQUENCE [LARGE SCALE GENOMIC DNA]</scope>
    <source>
        <strain evidence="6 7">US_Bl 15I1</strain>
    </source>
</reference>
<dbReference type="SUPFAM" id="SSF51316">
    <property type="entry name" value="Mss4-like"/>
    <property type="match status" value="1"/>
</dbReference>
<evidence type="ECO:0000313" key="6">
    <source>
        <dbReference type="EMBL" id="WVX66550.1"/>
    </source>
</evidence>
<dbReference type="PANTHER" id="PTHR10173:SF52">
    <property type="entry name" value="METHIONINE-R-SULFOXIDE REDUCTASE B1"/>
    <property type="match status" value="1"/>
</dbReference>
<sequence length="118" mass="13641">MTKTPEDWKKVPEDIYSVCWLKRTETPFSGKYNTHYDHGTYLCACCDQPLFISETKYDSGSGWPSFWDAITPQAVVQKRDISHGLIRTEILGSLRIVVANKCLKVYGKQVFKQRMVFL</sequence>
<evidence type="ECO:0000256" key="3">
    <source>
        <dbReference type="ARBA" id="ARBA00023002"/>
    </source>
</evidence>
<dbReference type="EC" id="1.8.4.12" evidence="2"/>
<evidence type="ECO:0000256" key="2">
    <source>
        <dbReference type="ARBA" id="ARBA00012499"/>
    </source>
</evidence>
<organism evidence="6 7">
    <name type="scientific">Candidatus Bealeia paramacronuclearis</name>
    <dbReference type="NCBI Taxonomy" id="1921001"/>
    <lineage>
        <taxon>Bacteria</taxon>
        <taxon>Pseudomonadati</taxon>
        <taxon>Pseudomonadota</taxon>
        <taxon>Alphaproteobacteria</taxon>
        <taxon>Holosporales</taxon>
        <taxon>Holosporaceae</taxon>
        <taxon>Candidatus Bealeia</taxon>
    </lineage>
</organism>
<name>A0ABZ2C2D7_9PROT</name>
<evidence type="ECO:0000256" key="4">
    <source>
        <dbReference type="ARBA" id="ARBA00048488"/>
    </source>
</evidence>
<keyword evidence="7" id="KW-1185">Reference proteome</keyword>
<dbReference type="PANTHER" id="PTHR10173">
    <property type="entry name" value="METHIONINE SULFOXIDE REDUCTASE"/>
    <property type="match status" value="1"/>
</dbReference>